<accession>A0A9P6WXS9</accession>
<dbReference type="Proteomes" id="UP000716291">
    <property type="component" value="Unassembled WGS sequence"/>
</dbReference>
<dbReference type="EMBL" id="JAANQT010003536">
    <property type="protein sequence ID" value="KAG1300968.1"/>
    <property type="molecule type" value="Genomic_DNA"/>
</dbReference>
<reference evidence="1" key="1">
    <citation type="journal article" date="2020" name="Microb. Genom.">
        <title>Genetic diversity of clinical and environmental Mucorales isolates obtained from an investigation of mucormycosis cases among solid organ transplant recipients.</title>
        <authorList>
            <person name="Nguyen M.H."/>
            <person name="Kaul D."/>
            <person name="Muto C."/>
            <person name="Cheng S.J."/>
            <person name="Richter R.A."/>
            <person name="Bruno V.M."/>
            <person name="Liu G."/>
            <person name="Beyhan S."/>
            <person name="Sundermann A.J."/>
            <person name="Mounaud S."/>
            <person name="Pasculle A.W."/>
            <person name="Nierman W.C."/>
            <person name="Driscoll E."/>
            <person name="Cumbie R."/>
            <person name="Clancy C.J."/>
            <person name="Dupont C.L."/>
        </authorList>
    </citation>
    <scope>NUCLEOTIDE SEQUENCE</scope>
    <source>
        <strain evidence="1">GL11</strain>
    </source>
</reference>
<comment type="caution">
    <text evidence="1">The sequence shown here is derived from an EMBL/GenBank/DDBJ whole genome shotgun (WGS) entry which is preliminary data.</text>
</comment>
<evidence type="ECO:0000313" key="2">
    <source>
        <dbReference type="Proteomes" id="UP000716291"/>
    </source>
</evidence>
<proteinExistence type="predicted"/>
<protein>
    <submittedName>
        <fullName evidence="1">Uncharacterized protein</fullName>
    </submittedName>
</protein>
<organism evidence="1 2">
    <name type="scientific">Rhizopus oryzae</name>
    <name type="common">Mucormycosis agent</name>
    <name type="synonym">Rhizopus arrhizus var. delemar</name>
    <dbReference type="NCBI Taxonomy" id="64495"/>
    <lineage>
        <taxon>Eukaryota</taxon>
        <taxon>Fungi</taxon>
        <taxon>Fungi incertae sedis</taxon>
        <taxon>Mucoromycota</taxon>
        <taxon>Mucoromycotina</taxon>
        <taxon>Mucoromycetes</taxon>
        <taxon>Mucorales</taxon>
        <taxon>Mucorineae</taxon>
        <taxon>Rhizopodaceae</taxon>
        <taxon>Rhizopus</taxon>
    </lineage>
</organism>
<sequence length="151" mass="17288">MDEIPESEPTEIETVQDDLYDTVNLEWHYWGQPEVKKKVTESDVKKPVDLSSYEGFRQDVFMRGFNMHICRNFDRSKWGTPAKTLLPSNRGITITIIDAFCEKGVIDLTLRKSKPVQKKAVGSKKRKKAEVVECYGYLGSTWDEGPLPGDE</sequence>
<dbReference type="AlphaFoldDB" id="A0A9P6WXS9"/>
<name>A0A9P6WXS9_RHIOR</name>
<evidence type="ECO:0000313" key="1">
    <source>
        <dbReference type="EMBL" id="KAG1300968.1"/>
    </source>
</evidence>
<dbReference type="OrthoDB" id="2442555at2759"/>
<gene>
    <name evidence="1" type="ORF">G6F64_012219</name>
</gene>
<keyword evidence="2" id="KW-1185">Reference proteome</keyword>